<sequence>QKRRTTQIFEEDEEDDVISNNLSAKTNQNQNQLHELEDPHDQVRDFVGASIYDDYDDDFCREPCHNLDVKTKEGDTSPQRKFLSPIDIHEINDDMTRETILTCDVEGCYLTDEPIYDVSDAEVFIDSHYYMDPLFNDDDDIQGDNNRCDVHVVVDEGYICGSREHMNHGLGEKDGHRQFHHEPPDRGIENGLHRVITASQLTGLKDINLATSTYLGAKSMVAHLRVCERSWKYDGGTLYDSLGVTHVSFRGIQGPLFPREKTMDPVVPNKEIVHLYSPICLHKLVVFQTVAKLSSEVSFMDVMFVIYPTSSTWLVYFSRGSLQNFVILGVDMSYCRHQHVCAPMRLDDIFLGKRKEKIQLEWMSLMGNVVFYVGDLMAVGEDEHVKVQIMTCLVSFIKFLCVRFSSRWKHVDLNGRLEAFDMIQFIWVFGAYNTVTFLELPRSTALWPLCIHMNVISSYDILRSSAVWPLSNVDVTVPLIVFPSQWLQMELQWGVSKSKVEGLHSPQTAAYFLTLKTEARKGVRLI</sequence>
<gene>
    <name evidence="1" type="ORF">HID58_047277</name>
</gene>
<protein>
    <submittedName>
        <fullName evidence="1">Uncharacterized protein</fullName>
    </submittedName>
</protein>
<evidence type="ECO:0000313" key="2">
    <source>
        <dbReference type="Proteomes" id="UP000824890"/>
    </source>
</evidence>
<feature type="non-terminal residue" evidence="1">
    <location>
        <position position="1"/>
    </location>
</feature>
<dbReference type="EMBL" id="JAGKQM010000012">
    <property type="protein sequence ID" value="KAH0897709.1"/>
    <property type="molecule type" value="Genomic_DNA"/>
</dbReference>
<evidence type="ECO:0000313" key="1">
    <source>
        <dbReference type="EMBL" id="KAH0897709.1"/>
    </source>
</evidence>
<reference evidence="1 2" key="1">
    <citation type="submission" date="2021-05" db="EMBL/GenBank/DDBJ databases">
        <title>Genome Assembly of Synthetic Allotetraploid Brassica napus Reveals Homoeologous Exchanges between Subgenomes.</title>
        <authorList>
            <person name="Davis J.T."/>
        </authorList>
    </citation>
    <scope>NUCLEOTIDE SEQUENCE [LARGE SCALE GENOMIC DNA]</scope>
    <source>
        <strain evidence="2">cv. Da-Ae</strain>
        <tissue evidence="1">Seedling</tissue>
    </source>
</reference>
<accession>A0ABQ8AYW1</accession>
<name>A0ABQ8AYW1_BRANA</name>
<proteinExistence type="predicted"/>
<dbReference type="Proteomes" id="UP000824890">
    <property type="component" value="Unassembled WGS sequence"/>
</dbReference>
<comment type="caution">
    <text evidence="1">The sequence shown here is derived from an EMBL/GenBank/DDBJ whole genome shotgun (WGS) entry which is preliminary data.</text>
</comment>
<keyword evidence="2" id="KW-1185">Reference proteome</keyword>
<organism evidence="1 2">
    <name type="scientific">Brassica napus</name>
    <name type="common">Rape</name>
    <dbReference type="NCBI Taxonomy" id="3708"/>
    <lineage>
        <taxon>Eukaryota</taxon>
        <taxon>Viridiplantae</taxon>
        <taxon>Streptophyta</taxon>
        <taxon>Embryophyta</taxon>
        <taxon>Tracheophyta</taxon>
        <taxon>Spermatophyta</taxon>
        <taxon>Magnoliopsida</taxon>
        <taxon>eudicotyledons</taxon>
        <taxon>Gunneridae</taxon>
        <taxon>Pentapetalae</taxon>
        <taxon>rosids</taxon>
        <taxon>malvids</taxon>
        <taxon>Brassicales</taxon>
        <taxon>Brassicaceae</taxon>
        <taxon>Brassiceae</taxon>
        <taxon>Brassica</taxon>
    </lineage>
</organism>